<dbReference type="STRING" id="1618436.UV59_C0044G0006"/>
<feature type="compositionally biased region" description="Polar residues" evidence="1">
    <location>
        <begin position="10"/>
        <end position="20"/>
    </location>
</feature>
<organism evidence="2 3">
    <name type="scientific">Candidatus Gottesmanbacteria bacterium GW2011_GWA1_43_11</name>
    <dbReference type="NCBI Taxonomy" id="1618436"/>
    <lineage>
        <taxon>Bacteria</taxon>
        <taxon>Candidatus Gottesmaniibacteriota</taxon>
    </lineage>
</organism>
<name>A0A0G1F8W1_9BACT</name>
<dbReference type="AlphaFoldDB" id="A0A0G1F8W1"/>
<evidence type="ECO:0000313" key="3">
    <source>
        <dbReference type="Proteomes" id="UP000034543"/>
    </source>
</evidence>
<comment type="caution">
    <text evidence="2">The sequence shown here is derived from an EMBL/GenBank/DDBJ whole genome shotgun (WGS) entry which is preliminary data.</text>
</comment>
<sequence>MAGSPEKVTKSTAKKATNVRSGAELDRIPGIKVHNGTEIFISPLPDRQRAQDDPSTGTLPEATKPRI</sequence>
<protein>
    <submittedName>
        <fullName evidence="2">Uncharacterized protein</fullName>
    </submittedName>
</protein>
<feature type="region of interest" description="Disordered" evidence="1">
    <location>
        <begin position="1"/>
        <end position="67"/>
    </location>
</feature>
<dbReference type="EMBL" id="LCFB01000044">
    <property type="protein sequence ID" value="KKS83283.1"/>
    <property type="molecule type" value="Genomic_DNA"/>
</dbReference>
<evidence type="ECO:0000256" key="1">
    <source>
        <dbReference type="SAM" id="MobiDB-lite"/>
    </source>
</evidence>
<proteinExistence type="predicted"/>
<evidence type="ECO:0000313" key="2">
    <source>
        <dbReference type="EMBL" id="KKS83283.1"/>
    </source>
</evidence>
<dbReference type="Proteomes" id="UP000034543">
    <property type="component" value="Unassembled WGS sequence"/>
</dbReference>
<reference evidence="2 3" key="1">
    <citation type="journal article" date="2015" name="Nature">
        <title>rRNA introns, odd ribosomes, and small enigmatic genomes across a large radiation of phyla.</title>
        <authorList>
            <person name="Brown C.T."/>
            <person name="Hug L.A."/>
            <person name="Thomas B.C."/>
            <person name="Sharon I."/>
            <person name="Castelle C.J."/>
            <person name="Singh A."/>
            <person name="Wilkins M.J."/>
            <person name="Williams K.H."/>
            <person name="Banfield J.F."/>
        </authorList>
    </citation>
    <scope>NUCLEOTIDE SEQUENCE [LARGE SCALE GENOMIC DNA]</scope>
</reference>
<gene>
    <name evidence="2" type="ORF">UV59_C0044G0006</name>
</gene>
<accession>A0A0G1F8W1</accession>